<feature type="compositionally biased region" description="Basic and acidic residues" evidence="1">
    <location>
        <begin position="12"/>
        <end position="23"/>
    </location>
</feature>
<evidence type="ECO:0000313" key="2">
    <source>
        <dbReference type="EMBL" id="CAG8569485.1"/>
    </source>
</evidence>
<feature type="compositionally biased region" description="Polar residues" evidence="1">
    <location>
        <begin position="93"/>
        <end position="106"/>
    </location>
</feature>
<feature type="region of interest" description="Disordered" evidence="1">
    <location>
        <begin position="1"/>
        <end position="29"/>
    </location>
</feature>
<dbReference type="OrthoDB" id="10392128at2759"/>
<gene>
    <name evidence="2" type="ORF">POCULU_LOCUS5919</name>
</gene>
<keyword evidence="3" id="KW-1185">Reference proteome</keyword>
<protein>
    <submittedName>
        <fullName evidence="2">5545_t:CDS:1</fullName>
    </submittedName>
</protein>
<feature type="non-terminal residue" evidence="2">
    <location>
        <position position="387"/>
    </location>
</feature>
<dbReference type="Proteomes" id="UP000789572">
    <property type="component" value="Unassembled WGS sequence"/>
</dbReference>
<dbReference type="AlphaFoldDB" id="A0A9N9BIT0"/>
<feature type="region of interest" description="Disordered" evidence="1">
    <location>
        <begin position="261"/>
        <end position="349"/>
    </location>
</feature>
<feature type="region of interest" description="Disordered" evidence="1">
    <location>
        <begin position="118"/>
        <end position="137"/>
    </location>
</feature>
<sequence>MPRPLRTRKRTVLGERTDNDNHVNVKQGAYGRDSTNTELVKDAATHIELSSKKLSNKTSPATDKSTLCIEDVDVLSNNISDTTVEIKGTEITTPNYLTQRDGSQKPSSDRHQQKLINSHNSKKQLSHDSSCSDHDSDDPFGFAKAERKAKRCNNYGKAKSNDHTTGNEDVEDEIIMVKSSESLSQKSNNSKSKESTACQQTCQTDTGEDLRIQKSNDLEVSAKTSSVEDVIHVHSPESIQHELFPPDNHQPSDEIVLNATVKSEHQQKVKPIAKKSQPSRTRRKRNNGGDKDELNTDAQLDTKQKRRAYKGRNTNNSKKPKLNQTRPETSEPEQIEVYSNDEQEPELESEKLRQDLERRIQHFEEVDKFVLQVDRVTTIDETDEIDQ</sequence>
<evidence type="ECO:0000256" key="1">
    <source>
        <dbReference type="SAM" id="MobiDB-lite"/>
    </source>
</evidence>
<feature type="compositionally biased region" description="Acidic residues" evidence="1">
    <location>
        <begin position="330"/>
        <end position="347"/>
    </location>
</feature>
<organism evidence="2 3">
    <name type="scientific">Paraglomus occultum</name>
    <dbReference type="NCBI Taxonomy" id="144539"/>
    <lineage>
        <taxon>Eukaryota</taxon>
        <taxon>Fungi</taxon>
        <taxon>Fungi incertae sedis</taxon>
        <taxon>Mucoromycota</taxon>
        <taxon>Glomeromycotina</taxon>
        <taxon>Glomeromycetes</taxon>
        <taxon>Paraglomerales</taxon>
        <taxon>Paraglomeraceae</taxon>
        <taxon>Paraglomus</taxon>
    </lineage>
</organism>
<feature type="compositionally biased region" description="Basic residues" evidence="1">
    <location>
        <begin position="1"/>
        <end position="11"/>
    </location>
</feature>
<evidence type="ECO:0000313" key="3">
    <source>
        <dbReference type="Proteomes" id="UP000789572"/>
    </source>
</evidence>
<proteinExistence type="predicted"/>
<dbReference type="EMBL" id="CAJVPJ010000988">
    <property type="protein sequence ID" value="CAG8569485.1"/>
    <property type="molecule type" value="Genomic_DNA"/>
</dbReference>
<feature type="region of interest" description="Disordered" evidence="1">
    <location>
        <begin position="180"/>
        <end position="199"/>
    </location>
</feature>
<comment type="caution">
    <text evidence="2">The sequence shown here is derived from an EMBL/GenBank/DDBJ whole genome shotgun (WGS) entry which is preliminary data.</text>
</comment>
<reference evidence="2" key="1">
    <citation type="submission" date="2021-06" db="EMBL/GenBank/DDBJ databases">
        <authorList>
            <person name="Kallberg Y."/>
            <person name="Tangrot J."/>
            <person name="Rosling A."/>
        </authorList>
    </citation>
    <scope>NUCLEOTIDE SEQUENCE</scope>
    <source>
        <strain evidence="2">IA702</strain>
    </source>
</reference>
<name>A0A9N9BIT0_9GLOM</name>
<feature type="region of interest" description="Disordered" evidence="1">
    <location>
        <begin position="93"/>
        <end position="113"/>
    </location>
</feature>
<feature type="compositionally biased region" description="Polar residues" evidence="1">
    <location>
        <begin position="312"/>
        <end position="327"/>
    </location>
</feature>
<feature type="compositionally biased region" description="Low complexity" evidence="1">
    <location>
        <begin position="180"/>
        <end position="190"/>
    </location>
</feature>
<accession>A0A9N9BIT0</accession>